<accession>D2RDA3</accession>
<comment type="subunit">
    <text evidence="2">Monomer.</text>
</comment>
<dbReference type="OrthoDB" id="37928at2157"/>
<dbReference type="InterPro" id="IPR028154">
    <property type="entry name" value="AMP-dep_Lig_C"/>
</dbReference>
<dbReference type="PANTHER" id="PTHR43439">
    <property type="entry name" value="PHENYLACETATE-COENZYME A LIGASE"/>
    <property type="match status" value="1"/>
</dbReference>
<evidence type="ECO:0000259" key="8">
    <source>
        <dbReference type="Pfam" id="PF14535"/>
    </source>
</evidence>
<dbReference type="KEGG" id="apo:Arcpr_1037"/>
<dbReference type="eggNOG" id="arCOG02620">
    <property type="taxonomic scope" value="Archaea"/>
</dbReference>
<dbReference type="PIRSF" id="PIRSF006444">
    <property type="entry name" value="PaaK"/>
    <property type="match status" value="1"/>
</dbReference>
<dbReference type="Gene3D" id="3.30.300.30">
    <property type="match status" value="1"/>
</dbReference>
<feature type="domain" description="AMP-dependent synthetase/ligase" evidence="7">
    <location>
        <begin position="83"/>
        <end position="288"/>
    </location>
</feature>
<evidence type="ECO:0000256" key="4">
    <source>
        <dbReference type="ARBA" id="ARBA00022553"/>
    </source>
</evidence>
<evidence type="ECO:0000313" key="9">
    <source>
        <dbReference type="EMBL" id="ADB58097.1"/>
    </source>
</evidence>
<dbReference type="InterPro" id="IPR051414">
    <property type="entry name" value="Adenylate-forming_Reductase"/>
</dbReference>
<dbReference type="Gene3D" id="3.40.50.12780">
    <property type="entry name" value="N-terminal domain of ligase-like"/>
    <property type="match status" value="1"/>
</dbReference>
<keyword evidence="3" id="KW-0596">Phosphopantetheine</keyword>
<dbReference type="EMBL" id="CP001857">
    <property type="protein sequence ID" value="ADB58097.1"/>
    <property type="molecule type" value="Genomic_DNA"/>
</dbReference>
<protein>
    <submittedName>
        <fullName evidence="9">AMP-dependent synthetase and ligase</fullName>
    </submittedName>
</protein>
<dbReference type="GO" id="GO:0000166">
    <property type="term" value="F:nucleotide binding"/>
    <property type="evidence" value="ECO:0007669"/>
    <property type="project" value="UniProtKB-KW"/>
</dbReference>
<evidence type="ECO:0000256" key="2">
    <source>
        <dbReference type="ARBA" id="ARBA00011245"/>
    </source>
</evidence>
<dbReference type="InterPro" id="IPR042099">
    <property type="entry name" value="ANL_N_sf"/>
</dbReference>
<dbReference type="AlphaFoldDB" id="D2RDA3"/>
<keyword evidence="6" id="KW-0547">Nucleotide-binding</keyword>
<dbReference type="GO" id="GO:0047475">
    <property type="term" value="F:phenylacetate-CoA ligase activity"/>
    <property type="evidence" value="ECO:0007669"/>
    <property type="project" value="InterPro"/>
</dbReference>
<dbReference type="InterPro" id="IPR011880">
    <property type="entry name" value="PA_CoA_ligase"/>
</dbReference>
<reference evidence="9 10" key="1">
    <citation type="journal article" date="2010" name="Stand. Genomic Sci.">
        <title>Complete genome sequence of Archaeoglobus profundus type strain (AV18).</title>
        <authorList>
            <person name="von Jan M."/>
            <person name="Lapidus A."/>
            <person name="Del Rio T.G."/>
            <person name="Copeland A."/>
            <person name="Tice H."/>
            <person name="Cheng J.F."/>
            <person name="Lucas S."/>
            <person name="Chen F."/>
            <person name="Nolan M."/>
            <person name="Goodwin L."/>
            <person name="Han C."/>
            <person name="Pitluck S."/>
            <person name="Liolios K."/>
            <person name="Ivanova N."/>
            <person name="Mavromatis K."/>
            <person name="Ovchinnikova G."/>
            <person name="Chertkov O."/>
            <person name="Pati A."/>
            <person name="Chen A."/>
            <person name="Palaniappan K."/>
            <person name="Land M."/>
            <person name="Hauser L."/>
            <person name="Chang Y.J."/>
            <person name="Jeffries C.D."/>
            <person name="Saunders E."/>
            <person name="Brettin T."/>
            <person name="Detter J.C."/>
            <person name="Chain P."/>
            <person name="Eichinger K."/>
            <person name="Huber H."/>
            <person name="Spring S."/>
            <person name="Rohde M."/>
            <person name="Goker M."/>
            <person name="Wirth R."/>
            <person name="Woyke T."/>
            <person name="Bristow J."/>
            <person name="Eisen J.A."/>
            <person name="Markowitz V."/>
            <person name="Hugenholtz P."/>
            <person name="Kyrpides N.C."/>
            <person name="Klenk H.P."/>
        </authorList>
    </citation>
    <scope>NUCLEOTIDE SEQUENCE [LARGE SCALE GENOMIC DNA]</scope>
    <source>
        <strain evidence="10">DSM 5631 / JCM 9629 / NBRC 100127 / Av18</strain>
    </source>
</reference>
<dbReference type="Proteomes" id="UP000001901">
    <property type="component" value="Chromosome"/>
</dbReference>
<evidence type="ECO:0000256" key="1">
    <source>
        <dbReference type="ARBA" id="ARBA00005211"/>
    </source>
</evidence>
<evidence type="ECO:0000259" key="7">
    <source>
        <dbReference type="Pfam" id="PF00501"/>
    </source>
</evidence>
<dbReference type="FunFam" id="3.40.50.12780:FF:000016">
    <property type="entry name" value="Phenylacetate-coenzyme A ligase"/>
    <property type="match status" value="1"/>
</dbReference>
<dbReference type="STRING" id="572546.Arcpr_1037"/>
<dbReference type="SUPFAM" id="SSF56801">
    <property type="entry name" value="Acetyl-CoA synthetase-like"/>
    <property type="match status" value="1"/>
</dbReference>
<dbReference type="Pfam" id="PF14535">
    <property type="entry name" value="AMP-binding_C_2"/>
    <property type="match status" value="1"/>
</dbReference>
<dbReference type="GO" id="GO:0010124">
    <property type="term" value="P:phenylacetate catabolic process"/>
    <property type="evidence" value="ECO:0007669"/>
    <property type="project" value="InterPro"/>
</dbReference>
<dbReference type="PaxDb" id="572546-Arcpr_1037"/>
<keyword evidence="10" id="KW-1185">Reference proteome</keyword>
<keyword evidence="5 9" id="KW-0436">Ligase</keyword>
<proteinExistence type="predicted"/>
<sequence>MPYSDKYWQKEEILPRRELEEIQLKRLKWVAKHAYENVPFYRKAFKEKGVHPDDIRTLDDVARLPFTNKNHLIENYPFGLFAVPKDEIVRIHTSSGTTGKPKVVGYTARDLENWINLCARCLYMVGIRKKDVFQNMVSYTLFTGGLGFHYAAERIGAMVVPSGTGNTKRQIQFMLDFGTTAIHCTPSYALHIKEVAESMNIDPSEIGLRIGCFGAEPWSESLRRKLEDSFGLKAYDSYGLSEMNGPGVAFECEEQNGLHIWIDHYLVEVVDPESGEVLSEGEKGELVLTPLTKEALPLIRYRTGDITYIMDDECSCGRTHPKIHRILGRTDDMLIVRGINIFPSQIEHVLMKIPEVGDSYQIVLTKRGALDEMTVRVEVKDEFFTGELADLERLKKKIENALREELGIRVNVELVEKGTLERFEGKAKRILDLRR</sequence>
<gene>
    <name evidence="9" type="ordered locus">Arcpr_1037</name>
</gene>
<dbReference type="RefSeq" id="WP_012940433.1">
    <property type="nucleotide sequence ID" value="NC_013741.1"/>
</dbReference>
<evidence type="ECO:0000313" key="10">
    <source>
        <dbReference type="Proteomes" id="UP000001901"/>
    </source>
</evidence>
<evidence type="ECO:0000256" key="6">
    <source>
        <dbReference type="ARBA" id="ARBA00022741"/>
    </source>
</evidence>
<dbReference type="PANTHER" id="PTHR43439:SF2">
    <property type="entry name" value="ENZYME, PUTATIVE (JCVI)-RELATED"/>
    <property type="match status" value="1"/>
</dbReference>
<dbReference type="HOGENOM" id="CLU_035301_1_1_2"/>
<comment type="pathway">
    <text evidence="1">Aromatic compound metabolism.</text>
</comment>
<feature type="domain" description="AMP-dependent ligase C-terminal" evidence="8">
    <location>
        <begin position="338"/>
        <end position="434"/>
    </location>
</feature>
<dbReference type="InterPro" id="IPR045851">
    <property type="entry name" value="AMP-bd_C_sf"/>
</dbReference>
<dbReference type="InterPro" id="IPR000873">
    <property type="entry name" value="AMP-dep_synth/lig_dom"/>
</dbReference>
<name>D2RDA3_ARCPA</name>
<dbReference type="CDD" id="cd05913">
    <property type="entry name" value="PaaK"/>
    <property type="match status" value="1"/>
</dbReference>
<keyword evidence="4" id="KW-0597">Phosphoprotein</keyword>
<dbReference type="GeneID" id="8739712"/>
<evidence type="ECO:0000256" key="5">
    <source>
        <dbReference type="ARBA" id="ARBA00022598"/>
    </source>
</evidence>
<organism evidence="9 10">
    <name type="scientific">Archaeoglobus profundus (strain DSM 5631 / JCM 9629 / NBRC 100127 / Av18)</name>
    <dbReference type="NCBI Taxonomy" id="572546"/>
    <lineage>
        <taxon>Archaea</taxon>
        <taxon>Methanobacteriati</taxon>
        <taxon>Methanobacteriota</taxon>
        <taxon>Archaeoglobi</taxon>
        <taxon>Archaeoglobales</taxon>
        <taxon>Archaeoglobaceae</taxon>
        <taxon>Archaeoglobus</taxon>
    </lineage>
</organism>
<evidence type="ECO:0000256" key="3">
    <source>
        <dbReference type="ARBA" id="ARBA00022450"/>
    </source>
</evidence>
<dbReference type="Pfam" id="PF00501">
    <property type="entry name" value="AMP-binding"/>
    <property type="match status" value="1"/>
</dbReference>